<dbReference type="AlphaFoldDB" id="A0A8J5MJY5"/>
<gene>
    <name evidence="1" type="ORF">Hamer_G022336</name>
</gene>
<protein>
    <submittedName>
        <fullName evidence="1">Uncharacterized protein</fullName>
    </submittedName>
</protein>
<dbReference type="Proteomes" id="UP000747542">
    <property type="component" value="Unassembled WGS sequence"/>
</dbReference>
<sequence length="68" mass="7104">MGVQLQVQIIQASSNQGRISLCIQCQEGAAVDSVLLPLYGFGAENGKLTCLLTGCKPSRKQGKLAGVI</sequence>
<accession>A0A8J5MJY5</accession>
<evidence type="ECO:0000313" key="2">
    <source>
        <dbReference type="Proteomes" id="UP000747542"/>
    </source>
</evidence>
<organism evidence="1 2">
    <name type="scientific">Homarus americanus</name>
    <name type="common">American lobster</name>
    <dbReference type="NCBI Taxonomy" id="6706"/>
    <lineage>
        <taxon>Eukaryota</taxon>
        <taxon>Metazoa</taxon>
        <taxon>Ecdysozoa</taxon>
        <taxon>Arthropoda</taxon>
        <taxon>Crustacea</taxon>
        <taxon>Multicrustacea</taxon>
        <taxon>Malacostraca</taxon>
        <taxon>Eumalacostraca</taxon>
        <taxon>Eucarida</taxon>
        <taxon>Decapoda</taxon>
        <taxon>Pleocyemata</taxon>
        <taxon>Astacidea</taxon>
        <taxon>Nephropoidea</taxon>
        <taxon>Nephropidae</taxon>
        <taxon>Homarus</taxon>
    </lineage>
</organism>
<proteinExistence type="predicted"/>
<keyword evidence="2" id="KW-1185">Reference proteome</keyword>
<comment type="caution">
    <text evidence="1">The sequence shown here is derived from an EMBL/GenBank/DDBJ whole genome shotgun (WGS) entry which is preliminary data.</text>
</comment>
<reference evidence="1" key="1">
    <citation type="journal article" date="2021" name="Sci. Adv.">
        <title>The American lobster genome reveals insights on longevity, neural, and immune adaptations.</title>
        <authorList>
            <person name="Polinski J.M."/>
            <person name="Zimin A.V."/>
            <person name="Clark K.F."/>
            <person name="Kohn A.B."/>
            <person name="Sadowski N."/>
            <person name="Timp W."/>
            <person name="Ptitsyn A."/>
            <person name="Khanna P."/>
            <person name="Romanova D.Y."/>
            <person name="Williams P."/>
            <person name="Greenwood S.J."/>
            <person name="Moroz L.L."/>
            <person name="Walt D.R."/>
            <person name="Bodnar A.G."/>
        </authorList>
    </citation>
    <scope>NUCLEOTIDE SEQUENCE</scope>
    <source>
        <strain evidence="1">GMGI-L3</strain>
    </source>
</reference>
<evidence type="ECO:0000313" key="1">
    <source>
        <dbReference type="EMBL" id="KAG7153980.1"/>
    </source>
</evidence>
<name>A0A8J5MJY5_HOMAM</name>
<dbReference type="EMBL" id="JAHLQT010045864">
    <property type="protein sequence ID" value="KAG7153980.1"/>
    <property type="molecule type" value="Genomic_DNA"/>
</dbReference>